<accession>A0A210Q7T5</accession>
<dbReference type="PIRSF" id="PIRSF005211">
    <property type="entry name" value="Ab_hydro_YheT"/>
    <property type="match status" value="1"/>
</dbReference>
<dbReference type="Proteomes" id="UP000242188">
    <property type="component" value="Unassembled WGS sequence"/>
</dbReference>
<dbReference type="AlphaFoldDB" id="A0A210Q7T5"/>
<comment type="similarity">
    <text evidence="1">Belongs to the AB hydrolase superfamily. AB hydrolase 4 family.</text>
</comment>
<dbReference type="InterPro" id="IPR029058">
    <property type="entry name" value="AB_hydrolase_fold"/>
</dbReference>
<feature type="transmembrane region" description="Helical" evidence="2">
    <location>
        <begin position="12"/>
        <end position="32"/>
    </location>
</feature>
<name>A0A210Q7T5_MIZYE</name>
<comment type="caution">
    <text evidence="4">The sequence shown here is derived from an EMBL/GenBank/DDBJ whole genome shotgun (WGS) entry which is preliminary data.</text>
</comment>
<proteinExistence type="inferred from homology"/>
<keyword evidence="2" id="KW-1133">Transmembrane helix</keyword>
<evidence type="ECO:0000313" key="4">
    <source>
        <dbReference type="EMBL" id="OWF44806.1"/>
    </source>
</evidence>
<organism evidence="4 5">
    <name type="scientific">Mizuhopecten yessoensis</name>
    <name type="common">Japanese scallop</name>
    <name type="synonym">Patinopecten yessoensis</name>
    <dbReference type="NCBI Taxonomy" id="6573"/>
    <lineage>
        <taxon>Eukaryota</taxon>
        <taxon>Metazoa</taxon>
        <taxon>Spiralia</taxon>
        <taxon>Lophotrochozoa</taxon>
        <taxon>Mollusca</taxon>
        <taxon>Bivalvia</taxon>
        <taxon>Autobranchia</taxon>
        <taxon>Pteriomorphia</taxon>
        <taxon>Pectinida</taxon>
        <taxon>Pectinoidea</taxon>
        <taxon>Pectinidae</taxon>
        <taxon>Mizuhopecten</taxon>
    </lineage>
</organism>
<keyword evidence="4" id="KW-0378">Hydrolase</keyword>
<dbReference type="Pfam" id="PF12146">
    <property type="entry name" value="Hydrolase_4"/>
    <property type="match status" value="1"/>
</dbReference>
<keyword evidence="2" id="KW-0812">Transmembrane</keyword>
<dbReference type="EMBL" id="NEDP02004667">
    <property type="protein sequence ID" value="OWF44806.1"/>
    <property type="molecule type" value="Genomic_DNA"/>
</dbReference>
<dbReference type="PANTHER" id="PTHR10794">
    <property type="entry name" value="ABHYDROLASE DOMAIN-CONTAINING PROTEIN"/>
    <property type="match status" value="1"/>
</dbReference>
<feature type="domain" description="Serine aminopeptidase S33" evidence="3">
    <location>
        <begin position="116"/>
        <end position="325"/>
    </location>
</feature>
<dbReference type="InterPro" id="IPR012020">
    <property type="entry name" value="ABHD4"/>
</dbReference>
<keyword evidence="2" id="KW-0472">Membrane</keyword>
<protein>
    <submittedName>
        <fullName evidence="4">Abhydrolase domain-containing protein 15</fullName>
    </submittedName>
</protein>
<keyword evidence="5" id="KW-1185">Reference proteome</keyword>
<dbReference type="GO" id="GO:0034338">
    <property type="term" value="F:short-chain carboxylesterase activity"/>
    <property type="evidence" value="ECO:0007669"/>
    <property type="project" value="TreeGrafter"/>
</dbReference>
<gene>
    <name evidence="4" type="ORF">KP79_PYT16575</name>
</gene>
<dbReference type="SUPFAM" id="SSF53474">
    <property type="entry name" value="alpha/beta-Hydrolases"/>
    <property type="match status" value="1"/>
</dbReference>
<dbReference type="InterPro" id="IPR050960">
    <property type="entry name" value="AB_hydrolase_4_sf"/>
</dbReference>
<dbReference type="Gene3D" id="3.40.50.1820">
    <property type="entry name" value="alpha/beta hydrolase"/>
    <property type="match status" value="1"/>
</dbReference>
<dbReference type="InterPro" id="IPR022742">
    <property type="entry name" value="Hydrolase_4"/>
</dbReference>
<dbReference type="OrthoDB" id="247542at2759"/>
<evidence type="ECO:0000256" key="1">
    <source>
        <dbReference type="ARBA" id="ARBA00010884"/>
    </source>
</evidence>
<evidence type="ECO:0000256" key="2">
    <source>
        <dbReference type="SAM" id="Phobius"/>
    </source>
</evidence>
<sequence length="393" mass="44757">MLAVYNIVFLPFYIAVIGTIIISVFVFLKSLLEPKEVLPKLYYKESTLATHILRKCSLATRMFSVDLPLRNRHIQTLLPWLLPHASVQFDREYLLLKDKGVVALDWVSNIHVQKRKRRTVMVVIPGITGCAASVSKICQAAAKRGFQTVVFNRRGHGGTVLTTPKFQSYGDPSDLRQVVKYIHGRFPKALITMVSYGTGCEVLLSYLGEFGSSAHICGGVCVSPSFDISERSTQKISGIYDLFLLLYLKKILWQHAKALLKVVDVQKALKTWSLTEYDQCVFCKLYGYSTIEEFWERNNPLRDVDDISIPLMFVSSLDDPVYKNNNIPYDLFKFYPNFLMVAMERGGHCGFLENLRSLSWADRLTLDYLDAILEFTTKGFTIDYHKSPARSTI</sequence>
<dbReference type="ESTHER" id="mizye-a0a210q7t5">
    <property type="family name" value="abh_upf0017"/>
</dbReference>
<dbReference type="GO" id="GO:0047372">
    <property type="term" value="F:monoacylglycerol lipase activity"/>
    <property type="evidence" value="ECO:0007669"/>
    <property type="project" value="TreeGrafter"/>
</dbReference>
<reference evidence="4 5" key="1">
    <citation type="journal article" date="2017" name="Nat. Ecol. Evol.">
        <title>Scallop genome provides insights into evolution of bilaterian karyotype and development.</title>
        <authorList>
            <person name="Wang S."/>
            <person name="Zhang J."/>
            <person name="Jiao W."/>
            <person name="Li J."/>
            <person name="Xun X."/>
            <person name="Sun Y."/>
            <person name="Guo X."/>
            <person name="Huan P."/>
            <person name="Dong B."/>
            <person name="Zhang L."/>
            <person name="Hu X."/>
            <person name="Sun X."/>
            <person name="Wang J."/>
            <person name="Zhao C."/>
            <person name="Wang Y."/>
            <person name="Wang D."/>
            <person name="Huang X."/>
            <person name="Wang R."/>
            <person name="Lv J."/>
            <person name="Li Y."/>
            <person name="Zhang Z."/>
            <person name="Liu B."/>
            <person name="Lu W."/>
            <person name="Hui Y."/>
            <person name="Liang J."/>
            <person name="Zhou Z."/>
            <person name="Hou R."/>
            <person name="Li X."/>
            <person name="Liu Y."/>
            <person name="Li H."/>
            <person name="Ning X."/>
            <person name="Lin Y."/>
            <person name="Zhao L."/>
            <person name="Xing Q."/>
            <person name="Dou J."/>
            <person name="Li Y."/>
            <person name="Mao J."/>
            <person name="Guo H."/>
            <person name="Dou H."/>
            <person name="Li T."/>
            <person name="Mu C."/>
            <person name="Jiang W."/>
            <person name="Fu Q."/>
            <person name="Fu X."/>
            <person name="Miao Y."/>
            <person name="Liu J."/>
            <person name="Yu Q."/>
            <person name="Li R."/>
            <person name="Liao H."/>
            <person name="Li X."/>
            <person name="Kong Y."/>
            <person name="Jiang Z."/>
            <person name="Chourrout D."/>
            <person name="Li R."/>
            <person name="Bao Z."/>
        </authorList>
    </citation>
    <scope>NUCLEOTIDE SEQUENCE [LARGE SCALE GENOMIC DNA]</scope>
    <source>
        <strain evidence="4 5">PY_sf001</strain>
    </source>
</reference>
<evidence type="ECO:0000259" key="3">
    <source>
        <dbReference type="Pfam" id="PF12146"/>
    </source>
</evidence>
<evidence type="ECO:0000313" key="5">
    <source>
        <dbReference type="Proteomes" id="UP000242188"/>
    </source>
</evidence>
<dbReference type="PANTHER" id="PTHR10794:SF93">
    <property type="entry name" value="SERINE AMINOPEPTIDASE S33 DOMAIN-CONTAINING PROTEIN"/>
    <property type="match status" value="1"/>
</dbReference>